<dbReference type="Proteomes" id="UP000749453">
    <property type="component" value="Unassembled WGS sequence"/>
</dbReference>
<gene>
    <name evidence="2" type="ORF">JJW18_10900</name>
    <name evidence="3" type="ORF">JJW19_00150</name>
</gene>
<organism evidence="2 5">
    <name type="scientific">Stenotrophomonas lactitubi</name>
    <dbReference type="NCBI Taxonomy" id="2045214"/>
    <lineage>
        <taxon>Bacteria</taxon>
        <taxon>Pseudomonadati</taxon>
        <taxon>Pseudomonadota</taxon>
        <taxon>Gammaproteobacteria</taxon>
        <taxon>Lysobacterales</taxon>
        <taxon>Lysobacteraceae</taxon>
        <taxon>Stenotrophomonas</taxon>
    </lineage>
</organism>
<evidence type="ECO:0000313" key="4">
    <source>
        <dbReference type="Proteomes" id="UP000749453"/>
    </source>
</evidence>
<dbReference type="Pfam" id="PF10124">
    <property type="entry name" value="Mu-like_gpT"/>
    <property type="match status" value="1"/>
</dbReference>
<dbReference type="InterPro" id="IPR018774">
    <property type="entry name" value="Phage_Mu_GpT"/>
</dbReference>
<reference evidence="2" key="2">
    <citation type="submission" date="2021-01" db="EMBL/GenBank/DDBJ databases">
        <authorList>
            <person name="Yu Y."/>
        </authorList>
    </citation>
    <scope>NUCLEOTIDE SEQUENCE</scope>
    <source>
        <strain evidence="2">As-5</strain>
        <strain evidence="3">As-6</strain>
    </source>
</reference>
<reference evidence="4" key="1">
    <citation type="submission" date="2021-01" db="EMBL/GenBank/DDBJ databases">
        <title>Stenotrophomonas maltophilia.</title>
        <authorList>
            <person name="Yu Y."/>
        </authorList>
    </citation>
    <scope>NUCLEOTIDE SEQUENCE [LARGE SCALE GENOMIC DNA]</scope>
    <source>
        <strain evidence="4">As-6</strain>
    </source>
</reference>
<dbReference type="EMBL" id="JAFFTB010000001">
    <property type="protein sequence ID" value="MBM9936541.1"/>
    <property type="molecule type" value="Genomic_DNA"/>
</dbReference>
<feature type="domain" description="Bacteriophage Mu GpT" evidence="1">
    <location>
        <begin position="8"/>
        <end position="296"/>
    </location>
</feature>
<dbReference type="RefSeq" id="WP_205404934.1">
    <property type="nucleotide sequence ID" value="NZ_JAFFTA010000017.1"/>
</dbReference>
<protein>
    <submittedName>
        <fullName evidence="2">Mu-like prophage major head subunit gpT family protein</fullName>
    </submittedName>
</protein>
<evidence type="ECO:0000313" key="2">
    <source>
        <dbReference type="EMBL" id="MBM9913983.1"/>
    </source>
</evidence>
<dbReference type="AlphaFoldDB" id="A0AAW4GI68"/>
<dbReference type="Proteomes" id="UP000784064">
    <property type="component" value="Unassembled WGS sequence"/>
</dbReference>
<proteinExistence type="predicted"/>
<comment type="caution">
    <text evidence="2">The sequence shown here is derived from an EMBL/GenBank/DDBJ whole genome shotgun (WGS) entry which is preliminary data.</text>
</comment>
<dbReference type="EMBL" id="JAFFTA010000017">
    <property type="protein sequence ID" value="MBM9913983.1"/>
    <property type="molecule type" value="Genomic_DNA"/>
</dbReference>
<evidence type="ECO:0000313" key="3">
    <source>
        <dbReference type="EMBL" id="MBM9936541.1"/>
    </source>
</evidence>
<keyword evidence="4" id="KW-1185">Reference proteome</keyword>
<evidence type="ECO:0000313" key="5">
    <source>
        <dbReference type="Proteomes" id="UP000784064"/>
    </source>
</evidence>
<accession>A0AAW4GI68</accession>
<evidence type="ECO:0000259" key="1">
    <source>
        <dbReference type="Pfam" id="PF10124"/>
    </source>
</evidence>
<sequence>MQISRATLATLFVAFNAAFKQGLGQAPSQYERIATVVPSTTKSNEYGWLGKLPGMRRWIGDRVIHGITTHGYTIRNEPFELTVGVDRDDIQDDNIGVYTPLMLNMGESVAAQPDELTFGLLKNGINTACYDGQNFFDTDHPVIDAGGKNVTQSNIDSGGTGPYWYLLCTKRALKPLIFQNRQDPNFVSMDTETDEAVFTKKEFRYGTDCRRNVGFGFWQMGYASNKPLTAENLQAAYTAFTSRTGDHGRPLGLVPDLLVITPNLKFKAAEILTANQISGTDNVMKGVVEALDSPWIQ</sequence>
<name>A0AAW4GI68_9GAMM</name>